<accession>B9XNI5</accession>
<keyword evidence="2" id="KW-0963">Cytoplasm</keyword>
<evidence type="ECO:0000313" key="4">
    <source>
        <dbReference type="EMBL" id="EEF58644.1"/>
    </source>
</evidence>
<dbReference type="GO" id="GO:0003677">
    <property type="term" value="F:DNA binding"/>
    <property type="evidence" value="ECO:0007669"/>
    <property type="project" value="UniProtKB-UniRule"/>
</dbReference>
<dbReference type="GO" id="GO:0005829">
    <property type="term" value="C:cytosol"/>
    <property type="evidence" value="ECO:0007669"/>
    <property type="project" value="TreeGrafter"/>
</dbReference>
<gene>
    <name evidence="4" type="ORF">Cflav_PD1545</name>
</gene>
<comment type="caution">
    <text evidence="4">The sequence shown here is derived from an EMBL/GenBank/DDBJ whole genome shotgun (WGS) entry which is preliminary data.</text>
</comment>
<organism evidence="4 5">
    <name type="scientific">Pedosphaera parvula (strain Ellin514)</name>
    <dbReference type="NCBI Taxonomy" id="320771"/>
    <lineage>
        <taxon>Bacteria</taxon>
        <taxon>Pseudomonadati</taxon>
        <taxon>Verrucomicrobiota</taxon>
        <taxon>Pedosphaerae</taxon>
        <taxon>Pedosphaerales</taxon>
        <taxon>Pedosphaeraceae</taxon>
        <taxon>Pedosphaera</taxon>
    </lineage>
</organism>
<evidence type="ECO:0000256" key="3">
    <source>
        <dbReference type="SAM" id="Coils"/>
    </source>
</evidence>
<dbReference type="GO" id="GO:0043590">
    <property type="term" value="C:bacterial nucleoid"/>
    <property type="evidence" value="ECO:0007669"/>
    <property type="project" value="UniProtKB-UniRule"/>
</dbReference>
<dbReference type="PIRSF" id="PIRSF004555">
    <property type="entry name" value="UCP004555"/>
    <property type="match status" value="1"/>
</dbReference>
<reference evidence="4 5" key="1">
    <citation type="journal article" date="2011" name="J. Bacteriol.">
        <title>Genome sequence of 'Pedosphaera parvula' Ellin514, an aerobic Verrucomicrobial isolate from pasture soil.</title>
        <authorList>
            <person name="Kant R."/>
            <person name="van Passel M.W."/>
            <person name="Sangwan P."/>
            <person name="Palva A."/>
            <person name="Lucas S."/>
            <person name="Copeland A."/>
            <person name="Lapidus A."/>
            <person name="Glavina Del Rio T."/>
            <person name="Dalin E."/>
            <person name="Tice H."/>
            <person name="Bruce D."/>
            <person name="Goodwin L."/>
            <person name="Pitluck S."/>
            <person name="Chertkov O."/>
            <person name="Larimer F.W."/>
            <person name="Land M.L."/>
            <person name="Hauser L."/>
            <person name="Brettin T.S."/>
            <person name="Detter J.C."/>
            <person name="Han S."/>
            <person name="de Vos W.M."/>
            <person name="Janssen P.H."/>
            <person name="Smidt H."/>
        </authorList>
    </citation>
    <scope>NUCLEOTIDE SEQUENCE [LARGE SCALE GENOMIC DNA]</scope>
    <source>
        <strain evidence="4 5">Ellin514</strain>
    </source>
</reference>
<comment type="function">
    <text evidence="2">Binds to DNA and alters its conformation. May be involved in regulation of gene expression, nucleoid organization and DNA protection.</text>
</comment>
<dbReference type="Gene3D" id="3.30.1310.10">
    <property type="entry name" value="Nucleoid-associated protein YbaB-like domain"/>
    <property type="match status" value="1"/>
</dbReference>
<dbReference type="PANTHER" id="PTHR33449">
    <property type="entry name" value="NUCLEOID-ASSOCIATED PROTEIN YBAB"/>
    <property type="match status" value="1"/>
</dbReference>
<dbReference type="Pfam" id="PF02575">
    <property type="entry name" value="YbaB_DNA_bd"/>
    <property type="match status" value="1"/>
</dbReference>
<dbReference type="InterPro" id="IPR004401">
    <property type="entry name" value="YbaB/EbfC"/>
</dbReference>
<feature type="coiled-coil region" evidence="3">
    <location>
        <begin position="4"/>
        <end position="31"/>
    </location>
</feature>
<evidence type="ECO:0000256" key="1">
    <source>
        <dbReference type="ARBA" id="ARBA00023125"/>
    </source>
</evidence>
<name>B9XNI5_PEDPL</name>
<comment type="subunit">
    <text evidence="2">Homodimer.</text>
</comment>
<evidence type="ECO:0000313" key="5">
    <source>
        <dbReference type="Proteomes" id="UP000003688"/>
    </source>
</evidence>
<dbReference type="NCBIfam" id="TIGR00103">
    <property type="entry name" value="DNA_YbaB_EbfC"/>
    <property type="match status" value="1"/>
</dbReference>
<dbReference type="RefSeq" id="WP_007417372.1">
    <property type="nucleotide sequence ID" value="NZ_ABOX02000040.1"/>
</dbReference>
<comment type="subcellular location">
    <subcellularLocation>
        <location evidence="2">Cytoplasm</location>
        <location evidence="2">Nucleoid</location>
    </subcellularLocation>
</comment>
<dbReference type="SUPFAM" id="SSF82607">
    <property type="entry name" value="YbaB-like"/>
    <property type="match status" value="1"/>
</dbReference>
<keyword evidence="3" id="KW-0175">Coiled coil</keyword>
<comment type="similarity">
    <text evidence="2">Belongs to the YbaB/EbfC family.</text>
</comment>
<evidence type="ECO:0000256" key="2">
    <source>
        <dbReference type="HAMAP-Rule" id="MF_00274"/>
    </source>
</evidence>
<proteinExistence type="inferred from homology"/>
<dbReference type="Proteomes" id="UP000003688">
    <property type="component" value="Unassembled WGS sequence"/>
</dbReference>
<dbReference type="HAMAP" id="MF_00274">
    <property type="entry name" value="DNA_YbaB_EbfC"/>
    <property type="match status" value="1"/>
</dbReference>
<sequence>MSSIGKLMKQAARMQQQMEEIQAQLAARTVEATSGGGAVKVVARCDGTLASIKVDPQALNPADAQLVEDMILTATNQALAQAKDISNKEMGKVTSGFNLPGLT</sequence>
<dbReference type="EMBL" id="ABOX02000040">
    <property type="protein sequence ID" value="EEF58644.1"/>
    <property type="molecule type" value="Genomic_DNA"/>
</dbReference>
<dbReference type="STRING" id="320771.Cflav_PD1545"/>
<dbReference type="AlphaFoldDB" id="B9XNI5"/>
<dbReference type="InterPro" id="IPR036894">
    <property type="entry name" value="YbaB-like_sf"/>
</dbReference>
<dbReference type="PANTHER" id="PTHR33449:SF1">
    <property type="entry name" value="NUCLEOID-ASSOCIATED PROTEIN YBAB"/>
    <property type="match status" value="1"/>
</dbReference>
<protein>
    <recommendedName>
        <fullName evidence="2">Nucleoid-associated protein Cflav_PD1545</fullName>
    </recommendedName>
</protein>
<dbReference type="OrthoDB" id="9795263at2"/>
<keyword evidence="5" id="KW-1185">Reference proteome</keyword>
<keyword evidence="1 2" id="KW-0238">DNA-binding</keyword>